<evidence type="ECO:0000313" key="2">
    <source>
        <dbReference type="EMBL" id="ASR50971.1"/>
    </source>
</evidence>
<proteinExistence type="predicted"/>
<reference evidence="2 3" key="1">
    <citation type="submission" date="2017-03" db="EMBL/GenBank/DDBJ databases">
        <title>Complete genome sequence of Blastomonas fulva degrading microcsystin LR.</title>
        <authorList>
            <person name="Lee H.-g."/>
            <person name="Jin L."/>
            <person name="oh H.-M."/>
        </authorList>
    </citation>
    <scope>NUCLEOTIDE SEQUENCE [LARGE SCALE GENOMIC DNA]</scope>
    <source>
        <strain evidence="2 3">T2</strain>
    </source>
</reference>
<dbReference type="InterPro" id="IPR000639">
    <property type="entry name" value="Epox_hydrolase-like"/>
</dbReference>
<dbReference type="RefSeq" id="WP_117351787.1">
    <property type="nucleotide sequence ID" value="NZ_CP020083.1"/>
</dbReference>
<dbReference type="InterPro" id="IPR000073">
    <property type="entry name" value="AB_hydrolase_1"/>
</dbReference>
<gene>
    <name evidence="2" type="ORF">B5J99_05370</name>
</gene>
<dbReference type="PANTHER" id="PTHR43798">
    <property type="entry name" value="MONOACYLGLYCEROL LIPASE"/>
    <property type="match status" value="1"/>
</dbReference>
<dbReference type="Gene3D" id="3.40.50.1820">
    <property type="entry name" value="alpha/beta hydrolase"/>
    <property type="match status" value="1"/>
</dbReference>
<feature type="domain" description="AB hydrolase-1" evidence="1">
    <location>
        <begin position="37"/>
        <end position="288"/>
    </location>
</feature>
<protein>
    <recommendedName>
        <fullName evidence="1">AB hydrolase-1 domain-containing protein</fullName>
    </recommendedName>
</protein>
<organism evidence="2 3">
    <name type="scientific">Blastomonas fulva</name>
    <dbReference type="NCBI Taxonomy" id="1550728"/>
    <lineage>
        <taxon>Bacteria</taxon>
        <taxon>Pseudomonadati</taxon>
        <taxon>Pseudomonadota</taxon>
        <taxon>Alphaproteobacteria</taxon>
        <taxon>Sphingomonadales</taxon>
        <taxon>Sphingomonadaceae</taxon>
        <taxon>Blastomonas</taxon>
    </lineage>
</organism>
<dbReference type="Pfam" id="PF00561">
    <property type="entry name" value="Abhydrolase_1"/>
    <property type="match status" value="1"/>
</dbReference>
<dbReference type="EMBL" id="CP020083">
    <property type="protein sequence ID" value="ASR50971.1"/>
    <property type="molecule type" value="Genomic_DNA"/>
</dbReference>
<dbReference type="PRINTS" id="PR00412">
    <property type="entry name" value="EPOXHYDRLASE"/>
</dbReference>
<dbReference type="SUPFAM" id="SSF53474">
    <property type="entry name" value="alpha/beta-Hydrolases"/>
    <property type="match status" value="1"/>
</dbReference>
<dbReference type="PANTHER" id="PTHR43798:SF33">
    <property type="entry name" value="HYDROLASE, PUTATIVE (AFU_ORTHOLOGUE AFUA_2G14860)-RELATED"/>
    <property type="match status" value="1"/>
</dbReference>
<accession>A0ABM6M551</accession>
<evidence type="ECO:0000259" key="1">
    <source>
        <dbReference type="Pfam" id="PF00561"/>
    </source>
</evidence>
<dbReference type="InterPro" id="IPR029058">
    <property type="entry name" value="AB_hydrolase_fold"/>
</dbReference>
<keyword evidence="3" id="KW-1185">Reference proteome</keyword>
<dbReference type="GeneID" id="303485006"/>
<dbReference type="Proteomes" id="UP000258016">
    <property type="component" value="Chromosome"/>
</dbReference>
<evidence type="ECO:0000313" key="3">
    <source>
        <dbReference type="Proteomes" id="UP000258016"/>
    </source>
</evidence>
<sequence>MTQDFALNNGSNTLPVQHRIATNGIELDYLERGEGTPLLMLHGFPDHAASWRPLAERLGPDIRQLAPDQRGYRGSSRPGAVQDYAIDTLVRDLLGLIDALDIDRVHLCGHDWGGVLAFEMADRFPERIAGLIALNAPPARVFQHMILHDAQQRAASQYITMLRSEAADSIFCEAQAVTLIERFLGDATRRGLLTSADLEVYRDAWTQAGAWSAMRAWYRAAPFEIPPVGGLPAIDADAAPPALSIACPVLIIWGERDTVFVPTMPDMIANACPQARVIRLPEAGHVPHRDVPALCADLIRDFISASSAASLDKDQYHG</sequence>
<name>A0ABM6M551_9SPHN</name>
<dbReference type="PRINTS" id="PR00111">
    <property type="entry name" value="ABHYDROLASE"/>
</dbReference>
<dbReference type="InterPro" id="IPR050266">
    <property type="entry name" value="AB_hydrolase_sf"/>
</dbReference>